<dbReference type="GO" id="GO:0005930">
    <property type="term" value="C:axoneme"/>
    <property type="evidence" value="ECO:0007669"/>
    <property type="project" value="UniProtKB-SubCell"/>
</dbReference>
<proteinExistence type="predicted"/>
<dbReference type="InterPro" id="IPR001611">
    <property type="entry name" value="Leu-rich_rpt"/>
</dbReference>
<accession>A0A835YAA2</accession>
<feature type="signal peptide" evidence="3">
    <location>
        <begin position="1"/>
        <end position="25"/>
    </location>
</feature>
<organism evidence="4 5">
    <name type="scientific">Edaphochlamys debaryana</name>
    <dbReference type="NCBI Taxonomy" id="47281"/>
    <lineage>
        <taxon>Eukaryota</taxon>
        <taxon>Viridiplantae</taxon>
        <taxon>Chlorophyta</taxon>
        <taxon>core chlorophytes</taxon>
        <taxon>Chlorophyceae</taxon>
        <taxon>CS clade</taxon>
        <taxon>Chlamydomonadales</taxon>
        <taxon>Chlamydomonadales incertae sedis</taxon>
        <taxon>Edaphochlamys</taxon>
    </lineage>
</organism>
<evidence type="ECO:0000256" key="2">
    <source>
        <dbReference type="SAM" id="MobiDB-lite"/>
    </source>
</evidence>
<dbReference type="InterPro" id="IPR032675">
    <property type="entry name" value="LRR_dom_sf"/>
</dbReference>
<keyword evidence="5" id="KW-1185">Reference proteome</keyword>
<gene>
    <name evidence="4" type="ORF">HYH03_003106</name>
</gene>
<comment type="caution">
    <text evidence="4">The sequence shown here is derived from an EMBL/GenBank/DDBJ whole genome shotgun (WGS) entry which is preliminary data.</text>
</comment>
<comment type="subcellular location">
    <subcellularLocation>
        <location evidence="1">Cytoplasm</location>
        <location evidence="1">Cytoskeleton</location>
        <location evidence="1">Cilium axoneme</location>
    </subcellularLocation>
</comment>
<dbReference type="Proteomes" id="UP000612055">
    <property type="component" value="Unassembled WGS sequence"/>
</dbReference>
<name>A0A835YAA2_9CHLO</name>
<feature type="compositionally biased region" description="Gly residues" evidence="2">
    <location>
        <begin position="173"/>
        <end position="184"/>
    </location>
</feature>
<feature type="region of interest" description="Disordered" evidence="2">
    <location>
        <begin position="167"/>
        <end position="186"/>
    </location>
</feature>
<reference evidence="4" key="1">
    <citation type="journal article" date="2020" name="bioRxiv">
        <title>Comparative genomics of Chlamydomonas.</title>
        <authorList>
            <person name="Craig R.J."/>
            <person name="Hasan A.R."/>
            <person name="Ness R.W."/>
            <person name="Keightley P.D."/>
        </authorList>
    </citation>
    <scope>NUCLEOTIDE SEQUENCE</scope>
    <source>
        <strain evidence="4">CCAP 11/70</strain>
    </source>
</reference>
<dbReference type="OrthoDB" id="550575at2759"/>
<evidence type="ECO:0000313" key="4">
    <source>
        <dbReference type="EMBL" id="KAG2498916.1"/>
    </source>
</evidence>
<evidence type="ECO:0000256" key="1">
    <source>
        <dbReference type="ARBA" id="ARBA00004430"/>
    </source>
</evidence>
<evidence type="ECO:0000313" key="5">
    <source>
        <dbReference type="Proteomes" id="UP000612055"/>
    </source>
</evidence>
<keyword evidence="3" id="KW-0732">Signal</keyword>
<dbReference type="Pfam" id="PF13516">
    <property type="entry name" value="LRR_6"/>
    <property type="match status" value="1"/>
</dbReference>
<sequence length="252" mass="26090">MASEGRGACAAALAAVFPLLVRCRALDLRSAFRWMGPGACGGIAGVGTLTALHLDNCTQLTPAGVTHLSLRSAGDVGDGSVLSRLPALTSLDLTWCRSLAPFAARLKSLWVHGCLAAGCPDGSPARTELLDVAFTRVGDAGLMAMALPRFRVVPPRGEHEVRTEGGAYAEPAAGGGGSGRGGHGAAAEWRDADGAARPGPNGPARLRGPAVPQLRHLKLAGGTFYLWLTGTWTEAGLGEFQRLRPEVAITYF</sequence>
<protein>
    <submittedName>
        <fullName evidence="4">Uncharacterized protein</fullName>
    </submittedName>
</protein>
<dbReference type="SUPFAM" id="SSF52047">
    <property type="entry name" value="RNI-like"/>
    <property type="match status" value="1"/>
</dbReference>
<feature type="chain" id="PRO_5032326693" evidence="3">
    <location>
        <begin position="26"/>
        <end position="252"/>
    </location>
</feature>
<evidence type="ECO:0000256" key="3">
    <source>
        <dbReference type="SAM" id="SignalP"/>
    </source>
</evidence>
<dbReference type="EMBL" id="JAEHOE010000008">
    <property type="protein sequence ID" value="KAG2498916.1"/>
    <property type="molecule type" value="Genomic_DNA"/>
</dbReference>
<dbReference type="AlphaFoldDB" id="A0A835YAA2"/>
<dbReference type="Gene3D" id="3.80.10.10">
    <property type="entry name" value="Ribonuclease Inhibitor"/>
    <property type="match status" value="1"/>
</dbReference>